<dbReference type="Gene3D" id="1.10.472.10">
    <property type="entry name" value="Cyclin-like"/>
    <property type="match status" value="1"/>
</dbReference>
<keyword evidence="1" id="KW-0812">Transmembrane</keyword>
<evidence type="ECO:0000313" key="2">
    <source>
        <dbReference type="EMBL" id="KAG2223338.1"/>
    </source>
</evidence>
<dbReference type="Pfam" id="PF08613">
    <property type="entry name" value="Cyclin"/>
    <property type="match status" value="1"/>
</dbReference>
<dbReference type="GO" id="GO:0016538">
    <property type="term" value="F:cyclin-dependent protein serine/threonine kinase regulator activity"/>
    <property type="evidence" value="ECO:0007669"/>
    <property type="project" value="TreeGrafter"/>
</dbReference>
<name>A0A8H7S776_9FUNG</name>
<sequence>MTTVISKQQQQQQQQLLLSYCNHTNHLTDLVATMVPSLWDRNRQKETHIMFRRFVYEMLKVMGISNNCVLIALFYIQRLFRLYPNMKTEPGFEVRTFTTALMLANKYHEDFTFRSKSWAEVSGIKLNELNLMEGEFMSAMRYQLHITKEDFNLWVEYSQSQIYSCQQHIYNSISSPSTSIPTPSHNITTSVNVTISNNDLSTSKSTTTKRRMLSPKITTQYASYNQQCYYSYNCQQEQRQPQTIYQYHPQHSLPPILIQHHHQQQQQSIHTMAPIIKKRKQRDDELPFLSTSLKRRTFKNTMTHYIHLTSANVPTEHQQHRFAVPAYP</sequence>
<gene>
    <name evidence="2" type="ORF">INT45_008995</name>
</gene>
<evidence type="ECO:0000313" key="3">
    <source>
        <dbReference type="Proteomes" id="UP000646827"/>
    </source>
</evidence>
<keyword evidence="1" id="KW-1133">Transmembrane helix</keyword>
<dbReference type="SUPFAM" id="SSF47954">
    <property type="entry name" value="Cyclin-like"/>
    <property type="match status" value="1"/>
</dbReference>
<dbReference type="InterPro" id="IPR036915">
    <property type="entry name" value="Cyclin-like_sf"/>
</dbReference>
<evidence type="ECO:0008006" key="4">
    <source>
        <dbReference type="Google" id="ProtNLM"/>
    </source>
</evidence>
<keyword evidence="3" id="KW-1185">Reference proteome</keyword>
<feature type="transmembrane region" description="Helical" evidence="1">
    <location>
        <begin position="54"/>
        <end position="76"/>
    </location>
</feature>
<organism evidence="2 3">
    <name type="scientific">Circinella minor</name>
    <dbReference type="NCBI Taxonomy" id="1195481"/>
    <lineage>
        <taxon>Eukaryota</taxon>
        <taxon>Fungi</taxon>
        <taxon>Fungi incertae sedis</taxon>
        <taxon>Mucoromycota</taxon>
        <taxon>Mucoromycotina</taxon>
        <taxon>Mucoromycetes</taxon>
        <taxon>Mucorales</taxon>
        <taxon>Lichtheimiaceae</taxon>
        <taxon>Circinella</taxon>
    </lineage>
</organism>
<accession>A0A8H7S776</accession>
<dbReference type="Proteomes" id="UP000646827">
    <property type="component" value="Unassembled WGS sequence"/>
</dbReference>
<evidence type="ECO:0000256" key="1">
    <source>
        <dbReference type="SAM" id="Phobius"/>
    </source>
</evidence>
<dbReference type="InterPro" id="IPR013922">
    <property type="entry name" value="Cyclin_PHO80-like"/>
</dbReference>
<dbReference type="AlphaFoldDB" id="A0A8H7S776"/>
<dbReference type="GO" id="GO:0019901">
    <property type="term" value="F:protein kinase binding"/>
    <property type="evidence" value="ECO:0007669"/>
    <property type="project" value="InterPro"/>
</dbReference>
<dbReference type="GO" id="GO:0000307">
    <property type="term" value="C:cyclin-dependent protein kinase holoenzyme complex"/>
    <property type="evidence" value="ECO:0007669"/>
    <property type="project" value="TreeGrafter"/>
</dbReference>
<protein>
    <recommendedName>
        <fullName evidence="4">Cyclin</fullName>
    </recommendedName>
</protein>
<dbReference type="EMBL" id="JAEPRB010000063">
    <property type="protein sequence ID" value="KAG2223338.1"/>
    <property type="molecule type" value="Genomic_DNA"/>
</dbReference>
<dbReference type="PANTHER" id="PTHR15615:SF27">
    <property type="entry name" value="PHO85 CYCLIN CLG1"/>
    <property type="match status" value="1"/>
</dbReference>
<dbReference type="GO" id="GO:0005634">
    <property type="term" value="C:nucleus"/>
    <property type="evidence" value="ECO:0007669"/>
    <property type="project" value="TreeGrafter"/>
</dbReference>
<comment type="caution">
    <text evidence="2">The sequence shown here is derived from an EMBL/GenBank/DDBJ whole genome shotgun (WGS) entry which is preliminary data.</text>
</comment>
<dbReference type="OrthoDB" id="244495at2759"/>
<dbReference type="PANTHER" id="PTHR15615">
    <property type="match status" value="1"/>
</dbReference>
<keyword evidence="1" id="KW-0472">Membrane</keyword>
<dbReference type="CDD" id="cd20557">
    <property type="entry name" value="CYCLIN_ScPCL1-like"/>
    <property type="match status" value="1"/>
</dbReference>
<reference evidence="2 3" key="1">
    <citation type="submission" date="2020-12" db="EMBL/GenBank/DDBJ databases">
        <title>Metabolic potential, ecology and presence of endohyphal bacteria is reflected in genomic diversity of Mucoromycotina.</title>
        <authorList>
            <person name="Muszewska A."/>
            <person name="Okrasinska A."/>
            <person name="Steczkiewicz K."/>
            <person name="Drgas O."/>
            <person name="Orlowska M."/>
            <person name="Perlinska-Lenart U."/>
            <person name="Aleksandrzak-Piekarczyk T."/>
            <person name="Szatraj K."/>
            <person name="Zielenkiewicz U."/>
            <person name="Pilsyk S."/>
            <person name="Malc E."/>
            <person name="Mieczkowski P."/>
            <person name="Kruszewska J.S."/>
            <person name="Biernat P."/>
            <person name="Pawlowska J."/>
        </authorList>
    </citation>
    <scope>NUCLEOTIDE SEQUENCE [LARGE SCALE GENOMIC DNA]</scope>
    <source>
        <strain evidence="2 3">CBS 142.35</strain>
    </source>
</reference>
<proteinExistence type="predicted"/>